<keyword evidence="3" id="KW-1185">Reference proteome</keyword>
<dbReference type="HOGENOM" id="CLU_2997077_0_0_1"/>
<evidence type="ECO:0000313" key="2">
    <source>
        <dbReference type="EMBL" id="KIK80731.1"/>
    </source>
</evidence>
<sequence>MRLLQAPRQLPPAKTRGFPHLQNRSNERLSWQKFSALRGITRVRSLLVIGGDPYKHL</sequence>
<proteinExistence type="predicted"/>
<accession>A0A0D0DA28</accession>
<evidence type="ECO:0000256" key="1">
    <source>
        <dbReference type="SAM" id="MobiDB-lite"/>
    </source>
</evidence>
<dbReference type="AlphaFoldDB" id="A0A0D0DA28"/>
<dbReference type="Proteomes" id="UP000054538">
    <property type="component" value="Unassembled WGS sequence"/>
</dbReference>
<protein>
    <submittedName>
        <fullName evidence="2">Uncharacterized protein</fullName>
    </submittedName>
</protein>
<organism evidence="2 3">
    <name type="scientific">Paxillus rubicundulus Ve08.2h10</name>
    <dbReference type="NCBI Taxonomy" id="930991"/>
    <lineage>
        <taxon>Eukaryota</taxon>
        <taxon>Fungi</taxon>
        <taxon>Dikarya</taxon>
        <taxon>Basidiomycota</taxon>
        <taxon>Agaricomycotina</taxon>
        <taxon>Agaricomycetes</taxon>
        <taxon>Agaricomycetidae</taxon>
        <taxon>Boletales</taxon>
        <taxon>Paxilineae</taxon>
        <taxon>Paxillaceae</taxon>
        <taxon>Paxillus</taxon>
    </lineage>
</organism>
<dbReference type="EMBL" id="KN825947">
    <property type="protein sequence ID" value="KIK80731.1"/>
    <property type="molecule type" value="Genomic_DNA"/>
</dbReference>
<reference evidence="3" key="2">
    <citation type="submission" date="2015-01" db="EMBL/GenBank/DDBJ databases">
        <title>Evolutionary Origins and Diversification of the Mycorrhizal Mutualists.</title>
        <authorList>
            <consortium name="DOE Joint Genome Institute"/>
            <consortium name="Mycorrhizal Genomics Consortium"/>
            <person name="Kohler A."/>
            <person name="Kuo A."/>
            <person name="Nagy L.G."/>
            <person name="Floudas D."/>
            <person name="Copeland A."/>
            <person name="Barry K.W."/>
            <person name="Cichocki N."/>
            <person name="Veneault-Fourrey C."/>
            <person name="LaButti K."/>
            <person name="Lindquist E.A."/>
            <person name="Lipzen A."/>
            <person name="Lundell T."/>
            <person name="Morin E."/>
            <person name="Murat C."/>
            <person name="Riley R."/>
            <person name="Ohm R."/>
            <person name="Sun H."/>
            <person name="Tunlid A."/>
            <person name="Henrissat B."/>
            <person name="Grigoriev I.V."/>
            <person name="Hibbett D.S."/>
            <person name="Martin F."/>
        </authorList>
    </citation>
    <scope>NUCLEOTIDE SEQUENCE [LARGE SCALE GENOMIC DNA]</scope>
    <source>
        <strain evidence="3">Ve08.2h10</strain>
    </source>
</reference>
<reference evidence="2 3" key="1">
    <citation type="submission" date="2014-04" db="EMBL/GenBank/DDBJ databases">
        <authorList>
            <consortium name="DOE Joint Genome Institute"/>
            <person name="Kuo A."/>
            <person name="Kohler A."/>
            <person name="Jargeat P."/>
            <person name="Nagy L.G."/>
            <person name="Floudas D."/>
            <person name="Copeland A."/>
            <person name="Barry K.W."/>
            <person name="Cichocki N."/>
            <person name="Veneault-Fourrey C."/>
            <person name="LaButti K."/>
            <person name="Lindquist E.A."/>
            <person name="Lipzen A."/>
            <person name="Lundell T."/>
            <person name="Morin E."/>
            <person name="Murat C."/>
            <person name="Sun H."/>
            <person name="Tunlid A."/>
            <person name="Henrissat B."/>
            <person name="Grigoriev I.V."/>
            <person name="Hibbett D.S."/>
            <person name="Martin F."/>
            <person name="Nordberg H.P."/>
            <person name="Cantor M.N."/>
            <person name="Hua S.X."/>
        </authorList>
    </citation>
    <scope>NUCLEOTIDE SEQUENCE [LARGE SCALE GENOMIC DNA]</scope>
    <source>
        <strain evidence="2 3">Ve08.2h10</strain>
    </source>
</reference>
<dbReference type="InParanoid" id="A0A0D0DA28"/>
<name>A0A0D0DA28_9AGAM</name>
<evidence type="ECO:0000313" key="3">
    <source>
        <dbReference type="Proteomes" id="UP000054538"/>
    </source>
</evidence>
<feature type="region of interest" description="Disordered" evidence="1">
    <location>
        <begin position="1"/>
        <end position="20"/>
    </location>
</feature>
<gene>
    <name evidence="2" type="ORF">PAXRUDRAFT_764662</name>
</gene>